<dbReference type="Pfam" id="PF01391">
    <property type="entry name" value="Collagen"/>
    <property type="match status" value="1"/>
</dbReference>
<protein>
    <recommendedName>
        <fullName evidence="9">THD domain-containing protein</fullName>
    </recommendedName>
</protein>
<keyword evidence="4" id="KW-0964">Secreted</keyword>
<dbReference type="EMBL" id="UYJE01008755">
    <property type="protein sequence ID" value="VDI66921.1"/>
    <property type="molecule type" value="Genomic_DNA"/>
</dbReference>
<evidence type="ECO:0000256" key="6">
    <source>
        <dbReference type="ARBA" id="ARBA00023180"/>
    </source>
</evidence>
<dbReference type="PROSITE" id="PS50049">
    <property type="entry name" value="THD_2"/>
    <property type="match status" value="1"/>
</dbReference>
<evidence type="ECO:0000256" key="2">
    <source>
        <dbReference type="ARBA" id="ARBA00008670"/>
    </source>
</evidence>
<dbReference type="InterPro" id="IPR051748">
    <property type="entry name" value="TNF_Ligand_Superfamily"/>
</dbReference>
<dbReference type="GO" id="GO:0005615">
    <property type="term" value="C:extracellular space"/>
    <property type="evidence" value="ECO:0007669"/>
    <property type="project" value="UniProtKB-KW"/>
</dbReference>
<dbReference type="OrthoDB" id="6159730at2759"/>
<dbReference type="InterPro" id="IPR021184">
    <property type="entry name" value="TNF_CS"/>
</dbReference>
<dbReference type="PANTHER" id="PTHR15151">
    <property type="entry name" value="PROTEIN EIGER"/>
    <property type="match status" value="1"/>
</dbReference>
<dbReference type="GO" id="GO:0005125">
    <property type="term" value="F:cytokine activity"/>
    <property type="evidence" value="ECO:0007669"/>
    <property type="project" value="UniProtKB-KW"/>
</dbReference>
<feature type="domain" description="THD" evidence="9">
    <location>
        <begin position="449"/>
        <end position="604"/>
    </location>
</feature>
<evidence type="ECO:0000256" key="7">
    <source>
        <dbReference type="SAM" id="MobiDB-lite"/>
    </source>
</evidence>
<feature type="compositionally biased region" description="Basic residues" evidence="7">
    <location>
        <begin position="109"/>
        <end position="133"/>
    </location>
</feature>
<evidence type="ECO:0000313" key="10">
    <source>
        <dbReference type="EMBL" id="VDI66921.1"/>
    </source>
</evidence>
<evidence type="ECO:0000256" key="1">
    <source>
        <dbReference type="ARBA" id="ARBA00004613"/>
    </source>
</evidence>
<comment type="caution">
    <text evidence="10">The sequence shown here is derived from an EMBL/GenBank/DDBJ whole genome shotgun (WGS) entry which is preliminary data.</text>
</comment>
<keyword evidence="5" id="KW-1015">Disulfide bond</keyword>
<dbReference type="PROSITE" id="PS00251">
    <property type="entry name" value="THD_1"/>
    <property type="match status" value="1"/>
</dbReference>
<name>A0A8B6GPD1_MYTGA</name>
<dbReference type="InterPro" id="IPR008983">
    <property type="entry name" value="Tumour_necrosis_fac-like_dom"/>
</dbReference>
<feature type="compositionally biased region" description="Basic and acidic residues" evidence="7">
    <location>
        <begin position="414"/>
        <end position="431"/>
    </location>
</feature>
<evidence type="ECO:0000256" key="8">
    <source>
        <dbReference type="SAM" id="Phobius"/>
    </source>
</evidence>
<feature type="compositionally biased region" description="Basic residues" evidence="7">
    <location>
        <begin position="432"/>
        <end position="447"/>
    </location>
</feature>
<keyword evidence="3" id="KW-0202">Cytokine</keyword>
<feature type="region of interest" description="Disordered" evidence="7">
    <location>
        <begin position="413"/>
        <end position="454"/>
    </location>
</feature>
<evidence type="ECO:0000313" key="11">
    <source>
        <dbReference type="Proteomes" id="UP000596742"/>
    </source>
</evidence>
<proteinExistence type="inferred from homology"/>
<dbReference type="GO" id="GO:0006955">
    <property type="term" value="P:immune response"/>
    <property type="evidence" value="ECO:0007669"/>
    <property type="project" value="InterPro"/>
</dbReference>
<feature type="transmembrane region" description="Helical" evidence="8">
    <location>
        <begin position="39"/>
        <end position="62"/>
    </location>
</feature>
<reference evidence="10" key="1">
    <citation type="submission" date="2018-11" db="EMBL/GenBank/DDBJ databases">
        <authorList>
            <person name="Alioto T."/>
            <person name="Alioto T."/>
        </authorList>
    </citation>
    <scope>NUCLEOTIDE SEQUENCE</scope>
</reference>
<organism evidence="10 11">
    <name type="scientific">Mytilus galloprovincialis</name>
    <name type="common">Mediterranean mussel</name>
    <dbReference type="NCBI Taxonomy" id="29158"/>
    <lineage>
        <taxon>Eukaryota</taxon>
        <taxon>Metazoa</taxon>
        <taxon>Spiralia</taxon>
        <taxon>Lophotrochozoa</taxon>
        <taxon>Mollusca</taxon>
        <taxon>Bivalvia</taxon>
        <taxon>Autobranchia</taxon>
        <taxon>Pteriomorphia</taxon>
        <taxon>Mytilida</taxon>
        <taxon>Mytiloidea</taxon>
        <taxon>Mytilidae</taxon>
        <taxon>Mytilinae</taxon>
        <taxon>Mytilus</taxon>
    </lineage>
</organism>
<gene>
    <name evidence="10" type="ORF">MGAL_10B046422</name>
</gene>
<evidence type="ECO:0000256" key="5">
    <source>
        <dbReference type="ARBA" id="ARBA00023157"/>
    </source>
</evidence>
<dbReference type="InterPro" id="IPR008160">
    <property type="entry name" value="Collagen"/>
</dbReference>
<comment type="subcellular location">
    <subcellularLocation>
        <location evidence="1">Secreted</location>
    </subcellularLocation>
</comment>
<dbReference type="PANTHER" id="PTHR15151:SF24">
    <property type="entry name" value="A PROLIFERATION-INDUCING LIGAND-LIKE PROTEIN-RELATED"/>
    <property type="match status" value="1"/>
</dbReference>
<dbReference type="Gene3D" id="2.60.120.40">
    <property type="match status" value="1"/>
</dbReference>
<keyword evidence="8" id="KW-0472">Membrane</keyword>
<accession>A0A8B6GPD1</accession>
<evidence type="ECO:0000256" key="3">
    <source>
        <dbReference type="ARBA" id="ARBA00022514"/>
    </source>
</evidence>
<dbReference type="SUPFAM" id="SSF49842">
    <property type="entry name" value="TNF-like"/>
    <property type="match status" value="1"/>
</dbReference>
<dbReference type="Proteomes" id="UP000596742">
    <property type="component" value="Unassembled WGS sequence"/>
</dbReference>
<sequence>MDLYSDANYAHEMSPCPKCRGNIDTTTQRKPSLTSSQRLIILATIVLFILSCAILACNVWILSENINIRKGLSTELHKAALHSEALQNRVEETHRDEDDDEIYNHVVFKRNAQKKTKTKRARRCKCRGRRGRKGPPGPKGDRGEKGESGTTGEQGSRGAPGIKGDQGPIGTQGNTGPKGEKGDPSKTMKIKAAHYTSDFDRDINHEDKIWEKTKNGYREYVECNNIWHGTVCRNRTYTSLKNSQTMTFLERSNWNNVENPFDDTEKGKYKAKETGIYLVYFHWKFQLEFPQYNVEQHKALGLLQFVRILRRAKFLLDMIFEKDNKMYTASSQVKQTIEQKNRKSIISVNAVLAVNQITDAHRLQTLQNTIDILKSQVKEIRLRQDEVDVEDGDNQVDILDTFPFQINPFAGYQSREKRNTNSKPCNDDPNCKKRTRRQQGRRKKKKKDSFVHIEGYGGQHSPEDNFAGVFHKWQLANWIKWERKGGKKSLFTKRGGFVLNLQTGELTIENKGLYFLYSQITLMGHGNQSYSIEKNKKEKIASCYFFRDTSNTDDHNYLKRYTSCSTMGLFQFDKRDTIRLRHDQREGVMAYFEPNASFFGLIKLK</sequence>
<comment type="similarity">
    <text evidence="2">Belongs to the tumor necrosis factor family.</text>
</comment>
<keyword evidence="6" id="KW-0325">Glycoprotein</keyword>
<keyword evidence="11" id="KW-1185">Reference proteome</keyword>
<dbReference type="GO" id="GO:0005164">
    <property type="term" value="F:tumor necrosis factor receptor binding"/>
    <property type="evidence" value="ECO:0007669"/>
    <property type="project" value="InterPro"/>
</dbReference>
<dbReference type="GO" id="GO:0016020">
    <property type="term" value="C:membrane"/>
    <property type="evidence" value="ECO:0007669"/>
    <property type="project" value="InterPro"/>
</dbReference>
<dbReference type="AlphaFoldDB" id="A0A8B6GPD1"/>
<evidence type="ECO:0000256" key="4">
    <source>
        <dbReference type="ARBA" id="ARBA00022525"/>
    </source>
</evidence>
<keyword evidence="8" id="KW-0812">Transmembrane</keyword>
<dbReference type="Pfam" id="PF00229">
    <property type="entry name" value="TNF"/>
    <property type="match status" value="1"/>
</dbReference>
<dbReference type="InterPro" id="IPR006052">
    <property type="entry name" value="TNF_dom"/>
</dbReference>
<keyword evidence="8" id="KW-1133">Transmembrane helix</keyword>
<feature type="region of interest" description="Disordered" evidence="7">
    <location>
        <begin position="109"/>
        <end position="186"/>
    </location>
</feature>
<evidence type="ECO:0000259" key="9">
    <source>
        <dbReference type="PROSITE" id="PS50049"/>
    </source>
</evidence>